<reference evidence="2 3" key="1">
    <citation type="journal article" date="2018" name="Sci. Rep.">
        <title>Genomic signatures of local adaptation to the degree of environmental predictability in rotifers.</title>
        <authorList>
            <person name="Franch-Gras L."/>
            <person name="Hahn C."/>
            <person name="Garcia-Roger E.M."/>
            <person name="Carmona M.J."/>
            <person name="Serra M."/>
            <person name="Gomez A."/>
        </authorList>
    </citation>
    <scope>NUCLEOTIDE SEQUENCE [LARGE SCALE GENOMIC DNA]</scope>
    <source>
        <strain evidence="2">HYR1</strain>
    </source>
</reference>
<evidence type="ECO:0000313" key="3">
    <source>
        <dbReference type="Proteomes" id="UP000276133"/>
    </source>
</evidence>
<feature type="region of interest" description="Disordered" evidence="1">
    <location>
        <begin position="1"/>
        <end position="20"/>
    </location>
</feature>
<gene>
    <name evidence="2" type="ORF">BpHYR1_054559</name>
</gene>
<accession>A0A3M7SEQ4</accession>
<protein>
    <submittedName>
        <fullName evidence="2">Uncharacterized protein</fullName>
    </submittedName>
</protein>
<dbReference type="AlphaFoldDB" id="A0A3M7SEQ4"/>
<evidence type="ECO:0000256" key="1">
    <source>
        <dbReference type="SAM" id="MobiDB-lite"/>
    </source>
</evidence>
<evidence type="ECO:0000313" key="2">
    <source>
        <dbReference type="EMBL" id="RNA34304.1"/>
    </source>
</evidence>
<keyword evidence="3" id="KW-1185">Reference proteome</keyword>
<sequence>MSLRSFTSLGSSRSHRLDLDSSSRCFSTSLNVNLDVQSSMDKNFSTDLVSRFSFFLYSFNGMDTMLDAIKFF</sequence>
<comment type="caution">
    <text evidence="2">The sequence shown here is derived from an EMBL/GenBank/DDBJ whole genome shotgun (WGS) entry which is preliminary data.</text>
</comment>
<dbReference type="EMBL" id="REGN01001501">
    <property type="protein sequence ID" value="RNA34304.1"/>
    <property type="molecule type" value="Genomic_DNA"/>
</dbReference>
<dbReference type="Proteomes" id="UP000276133">
    <property type="component" value="Unassembled WGS sequence"/>
</dbReference>
<proteinExistence type="predicted"/>
<name>A0A3M7SEQ4_BRAPC</name>
<organism evidence="2 3">
    <name type="scientific">Brachionus plicatilis</name>
    <name type="common">Marine rotifer</name>
    <name type="synonym">Brachionus muelleri</name>
    <dbReference type="NCBI Taxonomy" id="10195"/>
    <lineage>
        <taxon>Eukaryota</taxon>
        <taxon>Metazoa</taxon>
        <taxon>Spiralia</taxon>
        <taxon>Gnathifera</taxon>
        <taxon>Rotifera</taxon>
        <taxon>Eurotatoria</taxon>
        <taxon>Monogononta</taxon>
        <taxon>Pseudotrocha</taxon>
        <taxon>Ploima</taxon>
        <taxon>Brachionidae</taxon>
        <taxon>Brachionus</taxon>
    </lineage>
</organism>